<reference evidence="2 3" key="1">
    <citation type="submission" date="2020-02" db="EMBL/GenBank/DDBJ databases">
        <title>Balneolaceae bacterium YR4-1, complete genome.</title>
        <authorList>
            <person name="Li Y."/>
            <person name="Wu S."/>
        </authorList>
    </citation>
    <scope>NUCLEOTIDE SEQUENCE [LARGE SCALE GENOMIC DNA]</scope>
    <source>
        <strain evidence="2 3">YR4-1</strain>
    </source>
</reference>
<dbReference type="SUPFAM" id="SSF82153">
    <property type="entry name" value="FAS1 domain"/>
    <property type="match status" value="3"/>
</dbReference>
<proteinExistence type="predicted"/>
<evidence type="ECO:0000313" key="2">
    <source>
        <dbReference type="EMBL" id="NGP76189.1"/>
    </source>
</evidence>
<feature type="domain" description="FAS1" evidence="1">
    <location>
        <begin position="39"/>
        <end position="169"/>
    </location>
</feature>
<dbReference type="AlphaFoldDB" id="A0A6M1SME4"/>
<dbReference type="PROSITE" id="PS51257">
    <property type="entry name" value="PROKAR_LIPOPROTEIN"/>
    <property type="match status" value="1"/>
</dbReference>
<dbReference type="PANTHER" id="PTHR10900">
    <property type="entry name" value="PERIOSTIN-RELATED"/>
    <property type="match status" value="1"/>
</dbReference>
<organism evidence="2 3">
    <name type="scientific">Halalkalibaculum roseum</name>
    <dbReference type="NCBI Taxonomy" id="2709311"/>
    <lineage>
        <taxon>Bacteria</taxon>
        <taxon>Pseudomonadati</taxon>
        <taxon>Balneolota</taxon>
        <taxon>Balneolia</taxon>
        <taxon>Balneolales</taxon>
        <taxon>Balneolaceae</taxon>
        <taxon>Halalkalibaculum</taxon>
    </lineage>
</organism>
<dbReference type="RefSeq" id="WP_165140309.1">
    <property type="nucleotide sequence ID" value="NZ_JAALLT010000002.1"/>
</dbReference>
<dbReference type="Pfam" id="PF02469">
    <property type="entry name" value="Fasciclin"/>
    <property type="match status" value="2"/>
</dbReference>
<dbReference type="InterPro" id="IPR050904">
    <property type="entry name" value="Adhesion/Biosynth-related"/>
</dbReference>
<feature type="domain" description="FAS1" evidence="1">
    <location>
        <begin position="307"/>
        <end position="437"/>
    </location>
</feature>
<dbReference type="InterPro" id="IPR036378">
    <property type="entry name" value="FAS1_dom_sf"/>
</dbReference>
<keyword evidence="3" id="KW-1185">Reference proteome</keyword>
<dbReference type="InterPro" id="IPR000782">
    <property type="entry name" value="FAS1_domain"/>
</dbReference>
<dbReference type="PANTHER" id="PTHR10900:SF77">
    <property type="entry name" value="FI19380P1"/>
    <property type="match status" value="1"/>
</dbReference>
<dbReference type="Gene3D" id="2.30.180.10">
    <property type="entry name" value="FAS1 domain"/>
    <property type="match status" value="3"/>
</dbReference>
<name>A0A6M1SME4_9BACT</name>
<dbReference type="FunFam" id="2.30.180.10:FF:000032">
    <property type="entry name" value="Fasciclin domain-containing protein, putative"/>
    <property type="match status" value="1"/>
</dbReference>
<gene>
    <name evidence="2" type="ORF">G3570_06070</name>
</gene>
<dbReference type="SMART" id="SM00554">
    <property type="entry name" value="FAS1"/>
    <property type="match status" value="2"/>
</dbReference>
<protein>
    <submittedName>
        <fullName evidence="2">Fasciclin domain-containing protein</fullName>
    </submittedName>
</protein>
<comment type="caution">
    <text evidence="2">The sequence shown here is derived from an EMBL/GenBank/DDBJ whole genome shotgun (WGS) entry which is preliminary data.</text>
</comment>
<sequence>MKTLDIAGIRNSYTVLFLALVIIIVSCKDNDNTVTPIEEPGVLDLIQSNSNLETLAALLDGTSLSQTLSGSGSVTIFAPNDEAFAKLPQGYLESLTEQQKLDILKYHVYSGNYPLINEIKQEAIISLHGDPLFMEIGQTHGDLLNGQAKFVSKNIEANNGMIHIVDVVLVPDKFGTLADNIYKRFDYRLLYERMEHTGMLATLEETGHRTLLASRNSTLGIEDYLNTTFTEEQWQEIMKHHILDTDITGFGPGTRTALATMAGDSVYLEVLESGTYKFNNFEVPLNLLKSSNGTILFEDGFALPDKHLGILSLMDKRFYFNTVRSAMAVAKMTGRLYNSLNNADEKFTIFALKNNAAGLNNLPTDEQGLANILKYHVLLEKVTAEQLQHNQSYTTWQGEQLTITKVGDTITINGEATITMSDLVGTNGVVHVIDRVIIPPSN</sequence>
<feature type="domain" description="FAS1" evidence="1">
    <location>
        <begin position="174"/>
        <end position="302"/>
    </location>
</feature>
<accession>A0A6M1SME4</accession>
<evidence type="ECO:0000313" key="3">
    <source>
        <dbReference type="Proteomes" id="UP000473278"/>
    </source>
</evidence>
<dbReference type="Proteomes" id="UP000473278">
    <property type="component" value="Unassembled WGS sequence"/>
</dbReference>
<dbReference type="EMBL" id="JAALLT010000002">
    <property type="protein sequence ID" value="NGP76189.1"/>
    <property type="molecule type" value="Genomic_DNA"/>
</dbReference>
<evidence type="ECO:0000259" key="1">
    <source>
        <dbReference type="PROSITE" id="PS50213"/>
    </source>
</evidence>
<dbReference type="PROSITE" id="PS50213">
    <property type="entry name" value="FAS1"/>
    <property type="match status" value="3"/>
</dbReference>